<feature type="repeat" description="ANK" evidence="3">
    <location>
        <begin position="363"/>
        <end position="395"/>
    </location>
</feature>
<dbReference type="SMART" id="SM00248">
    <property type="entry name" value="ANK"/>
    <property type="match status" value="13"/>
</dbReference>
<dbReference type="EMBL" id="MDYM01000008">
    <property type="protein sequence ID" value="OQD64095.1"/>
    <property type="molecule type" value="Genomic_DNA"/>
</dbReference>
<dbReference type="Gene3D" id="1.25.40.20">
    <property type="entry name" value="Ankyrin repeat-containing domain"/>
    <property type="match status" value="3"/>
</dbReference>
<dbReference type="Proteomes" id="UP000191408">
    <property type="component" value="Unassembled WGS sequence"/>
</dbReference>
<feature type="repeat" description="ANK" evidence="3">
    <location>
        <begin position="151"/>
        <end position="183"/>
    </location>
</feature>
<dbReference type="PROSITE" id="PS50088">
    <property type="entry name" value="ANK_REPEAT"/>
    <property type="match status" value="9"/>
</dbReference>
<feature type="repeat" description="ANK" evidence="3">
    <location>
        <begin position="217"/>
        <end position="259"/>
    </location>
</feature>
<dbReference type="PRINTS" id="PR01415">
    <property type="entry name" value="ANKYRIN"/>
</dbReference>
<dbReference type="OrthoDB" id="366390at2759"/>
<evidence type="ECO:0000256" key="3">
    <source>
        <dbReference type="PROSITE-ProRule" id="PRU00023"/>
    </source>
</evidence>
<dbReference type="AlphaFoldDB" id="A0A1V6NHE1"/>
<dbReference type="PANTHER" id="PTHR24178:SF41">
    <property type="entry name" value="ANKYRIN-2 ISOFORM X1"/>
    <property type="match status" value="1"/>
</dbReference>
<keyword evidence="1" id="KW-0677">Repeat</keyword>
<dbReference type="Pfam" id="PF00023">
    <property type="entry name" value="Ank"/>
    <property type="match status" value="1"/>
</dbReference>
<name>A0A1V6NHE1_PENPO</name>
<feature type="repeat" description="ANK" evidence="3">
    <location>
        <begin position="184"/>
        <end position="216"/>
    </location>
</feature>
<feature type="repeat" description="ANK" evidence="3">
    <location>
        <begin position="538"/>
        <end position="573"/>
    </location>
</feature>
<comment type="caution">
    <text evidence="4">The sequence shown here is derived from an EMBL/GenBank/DDBJ whole genome shotgun (WGS) entry which is preliminary data.</text>
</comment>
<feature type="repeat" description="ANK" evidence="3">
    <location>
        <begin position="396"/>
        <end position="428"/>
    </location>
</feature>
<feature type="repeat" description="ANK" evidence="3">
    <location>
        <begin position="608"/>
        <end position="644"/>
    </location>
</feature>
<gene>
    <name evidence="4" type="ORF">PENPOL_c008G03000</name>
</gene>
<evidence type="ECO:0000256" key="1">
    <source>
        <dbReference type="ARBA" id="ARBA00022737"/>
    </source>
</evidence>
<dbReference type="PANTHER" id="PTHR24178">
    <property type="entry name" value="MOLTING PROTEIN MLT-4"/>
    <property type="match status" value="1"/>
</dbReference>
<dbReference type="SUPFAM" id="SSF48403">
    <property type="entry name" value="Ankyrin repeat"/>
    <property type="match status" value="2"/>
</dbReference>
<keyword evidence="2 3" id="KW-0040">ANK repeat</keyword>
<evidence type="ECO:0000313" key="5">
    <source>
        <dbReference type="Proteomes" id="UP000191408"/>
    </source>
</evidence>
<dbReference type="InterPro" id="IPR002110">
    <property type="entry name" value="Ankyrin_rpt"/>
</dbReference>
<dbReference type="PROSITE" id="PS50297">
    <property type="entry name" value="ANK_REP_REGION"/>
    <property type="match status" value="7"/>
</dbReference>
<dbReference type="STRING" id="60169.A0A1V6NHE1"/>
<dbReference type="InterPro" id="IPR036770">
    <property type="entry name" value="Ankyrin_rpt-contain_sf"/>
</dbReference>
<protein>
    <submittedName>
        <fullName evidence="4">Uncharacterized protein</fullName>
    </submittedName>
</protein>
<evidence type="ECO:0000313" key="4">
    <source>
        <dbReference type="EMBL" id="OQD64095.1"/>
    </source>
</evidence>
<keyword evidence="5" id="KW-1185">Reference proteome</keyword>
<accession>A0A1V6NHE1</accession>
<feature type="repeat" description="ANK" evidence="3">
    <location>
        <begin position="330"/>
        <end position="362"/>
    </location>
</feature>
<evidence type="ECO:0000256" key="2">
    <source>
        <dbReference type="ARBA" id="ARBA00023043"/>
    </source>
</evidence>
<feature type="repeat" description="ANK" evidence="3">
    <location>
        <begin position="505"/>
        <end position="537"/>
    </location>
</feature>
<dbReference type="Pfam" id="PF12796">
    <property type="entry name" value="Ank_2"/>
    <property type="match status" value="4"/>
</dbReference>
<organism evidence="4 5">
    <name type="scientific">Penicillium polonicum</name>
    <dbReference type="NCBI Taxonomy" id="60169"/>
    <lineage>
        <taxon>Eukaryota</taxon>
        <taxon>Fungi</taxon>
        <taxon>Dikarya</taxon>
        <taxon>Ascomycota</taxon>
        <taxon>Pezizomycotina</taxon>
        <taxon>Eurotiomycetes</taxon>
        <taxon>Eurotiomycetidae</taxon>
        <taxon>Eurotiales</taxon>
        <taxon>Aspergillaceae</taxon>
        <taxon>Penicillium</taxon>
    </lineage>
</organism>
<sequence length="684" mass="75092">MALLNLPNEILLAIADHLRSLSDINAFAQANHRCYAVFNRHLYAYATIKADKLGFLWAVENERSKTVQNFLDVGAINGSDAANNIQIPLDIAARRGSPEIVSLLITYGAKVYDNMKLYCQAALAEAIRCGRVDVVKVLLDKEVDLEYVYEGGKRPLHLAAQTNVKEMIEFLFACGVNLYHLDQRNTSALHIAAVKGQERAVQALLECGFNPDFVDVDGDAPIHCAARACRDRSTGSREDKWTVINTLLRHGADPYLKNRHGFMPLWIAAFLNCGVIIGGLLGYGVNPHGLDANGNAQEPMPLEEFREMVHEKLADISSHAPQVSHEGYLNCCTPLCIAAFLGCEKAVKLLLDHGANPNAMDPNGEMPLHLAVRDKNCAIAERLIKKGACLESRDCHGRTPLDWALSFGGHEMIELLRDKGASVGSIDWRAVDPVLRALEYGHTRGRPLLPSHIVDWADDHTLNHQNRWLYGRYPGDWDGGESHDCQNVVEWLLEGGSKVDSRDSLGRTVLHQAAFQNCEWTIRLLLNRGADPMSKDSFGQTPLHMACAPFCDIAEDAFEILLEAGSDPDSKDINGETPLHMAARASFSWGVRILAAGGLTDIIAKNNDGNTALHLAVLSGRGEMGDETIKELRKAGIDSSLVNNDGQSAMDLARELGKEETMTALSCGLSEESDETEFSEEEQS</sequence>
<proteinExistence type="predicted"/>
<reference evidence="5" key="1">
    <citation type="journal article" date="2017" name="Nat. Microbiol.">
        <title>Global analysis of biosynthetic gene clusters reveals vast potential of secondary metabolite production in Penicillium species.</title>
        <authorList>
            <person name="Nielsen J.C."/>
            <person name="Grijseels S."/>
            <person name="Prigent S."/>
            <person name="Ji B."/>
            <person name="Dainat J."/>
            <person name="Nielsen K.F."/>
            <person name="Frisvad J.C."/>
            <person name="Workman M."/>
            <person name="Nielsen J."/>
        </authorList>
    </citation>
    <scope>NUCLEOTIDE SEQUENCE [LARGE SCALE GENOMIC DNA]</scope>
    <source>
        <strain evidence="5">IBT 4502</strain>
    </source>
</reference>